<reference evidence="2 4" key="3">
    <citation type="submission" date="2023-03" db="EMBL/GenBank/DDBJ databases">
        <title>Agriculturally important microbes genome sequencing.</title>
        <authorList>
            <person name="Dunlap C."/>
        </authorList>
    </citation>
    <scope>NUCLEOTIDE SEQUENCE [LARGE SCALE GENOMIC DNA]</scope>
    <source>
        <strain evidence="2 4">CBP-3203</strain>
    </source>
</reference>
<evidence type="ECO:0000313" key="1">
    <source>
        <dbReference type="EMBL" id="KRT93498.1"/>
    </source>
</evidence>
<name>A0A0T6BPT7_9BACI</name>
<reference evidence="1" key="2">
    <citation type="submission" date="2015-10" db="EMBL/GenBank/DDBJ databases">
        <authorList>
            <person name="Gilbert D.G."/>
        </authorList>
    </citation>
    <scope>NUCLEOTIDE SEQUENCE</scope>
    <source>
        <strain evidence="1">GO-13</strain>
    </source>
</reference>
<dbReference type="RefSeq" id="WP_057957609.1">
    <property type="nucleotide sequence ID" value="NZ_CP023481.1"/>
</dbReference>
<evidence type="ECO:0000313" key="4">
    <source>
        <dbReference type="Proteomes" id="UP001341297"/>
    </source>
</evidence>
<dbReference type="InterPro" id="IPR025552">
    <property type="entry name" value="YkyB"/>
</dbReference>
<evidence type="ECO:0000313" key="2">
    <source>
        <dbReference type="EMBL" id="MEC0485484.1"/>
    </source>
</evidence>
<dbReference type="EMBL" id="LECW02000021">
    <property type="protein sequence ID" value="KRT93498.1"/>
    <property type="molecule type" value="Genomic_DNA"/>
</dbReference>
<proteinExistence type="predicted"/>
<dbReference type="Proteomes" id="UP001341297">
    <property type="component" value="Unassembled WGS sequence"/>
</dbReference>
<dbReference type="OrthoDB" id="2360869at2"/>
<comment type="caution">
    <text evidence="1">The sequence shown here is derived from an EMBL/GenBank/DDBJ whole genome shotgun (WGS) entry which is preliminary data.</text>
</comment>
<evidence type="ECO:0000313" key="3">
    <source>
        <dbReference type="Proteomes" id="UP000036168"/>
    </source>
</evidence>
<gene>
    <name evidence="1" type="ORF">AB447_219125</name>
    <name evidence="2" type="ORF">P8828_11625</name>
</gene>
<dbReference type="AlphaFoldDB" id="A0A0T6BPT7"/>
<dbReference type="Pfam" id="PF14177">
    <property type="entry name" value="YkyB"/>
    <property type="match status" value="1"/>
</dbReference>
<dbReference type="STRING" id="1664069.BGLY_1610"/>
<dbReference type="Proteomes" id="UP000036168">
    <property type="component" value="Unassembled WGS sequence"/>
</dbReference>
<sequence>MDDHNHTKVLKPTVENLSKAIYTVNRHAKTATDPKYLYLLKKKALQKLINEGKGKKVGLHFSKNPKFSQQQSDVLISLGDYFFHMPPTKEDFDNLPHLGTLNHSYRNPKAHMSLNIAKQLLQKYTGLKEKPLITNRKRPSAKPVFKKLGESYF</sequence>
<reference evidence="1 3" key="1">
    <citation type="journal article" date="2015" name="Int. J. Syst. Evol. Microbiol.">
        <title>Bacillus glycinifermentans sp. nov., isolated from fermented soybean paste.</title>
        <authorList>
            <person name="Kim S.J."/>
            <person name="Dunlap C.A."/>
            <person name="Kwon S.W."/>
            <person name="Rooney A.P."/>
        </authorList>
    </citation>
    <scope>NUCLEOTIDE SEQUENCE [LARGE SCALE GENOMIC DNA]</scope>
    <source>
        <strain evidence="1 3">GO-13</strain>
    </source>
</reference>
<dbReference type="EMBL" id="JARRTL010000009">
    <property type="protein sequence ID" value="MEC0485484.1"/>
    <property type="molecule type" value="Genomic_DNA"/>
</dbReference>
<protein>
    <submittedName>
        <fullName evidence="2">YkyB family protein</fullName>
    </submittedName>
</protein>
<accession>A0A0T6BPT7</accession>
<organism evidence="1 3">
    <name type="scientific">Bacillus glycinifermentans</name>
    <dbReference type="NCBI Taxonomy" id="1664069"/>
    <lineage>
        <taxon>Bacteria</taxon>
        <taxon>Bacillati</taxon>
        <taxon>Bacillota</taxon>
        <taxon>Bacilli</taxon>
        <taxon>Bacillales</taxon>
        <taxon>Bacillaceae</taxon>
        <taxon>Bacillus</taxon>
    </lineage>
</organism>
<keyword evidence="4" id="KW-1185">Reference proteome</keyword>